<gene>
    <name evidence="2" type="ORF">DCHRY22_LOCUS11934</name>
</gene>
<dbReference type="Proteomes" id="UP000789524">
    <property type="component" value="Unassembled WGS sequence"/>
</dbReference>
<accession>A0A8J2R167</accession>
<evidence type="ECO:0000313" key="3">
    <source>
        <dbReference type="Proteomes" id="UP000789524"/>
    </source>
</evidence>
<comment type="caution">
    <text evidence="2">The sequence shown here is derived from an EMBL/GenBank/DDBJ whole genome shotgun (WGS) entry which is preliminary data.</text>
</comment>
<reference evidence="2" key="1">
    <citation type="submission" date="2021-09" db="EMBL/GenBank/DDBJ databases">
        <authorList>
            <person name="Martin H S."/>
        </authorList>
    </citation>
    <scope>NUCLEOTIDE SEQUENCE</scope>
</reference>
<dbReference type="EMBL" id="CAKASE010000074">
    <property type="protein sequence ID" value="CAG9576188.1"/>
    <property type="molecule type" value="Genomic_DNA"/>
</dbReference>
<evidence type="ECO:0000256" key="1">
    <source>
        <dbReference type="SAM" id="MobiDB-lite"/>
    </source>
</evidence>
<protein>
    <submittedName>
        <fullName evidence="2">(African queen) hypothetical protein</fullName>
    </submittedName>
</protein>
<feature type="compositionally biased region" description="Polar residues" evidence="1">
    <location>
        <begin position="1"/>
        <end position="19"/>
    </location>
</feature>
<organism evidence="2 3">
    <name type="scientific">Danaus chrysippus</name>
    <name type="common">African queen</name>
    <dbReference type="NCBI Taxonomy" id="151541"/>
    <lineage>
        <taxon>Eukaryota</taxon>
        <taxon>Metazoa</taxon>
        <taxon>Ecdysozoa</taxon>
        <taxon>Arthropoda</taxon>
        <taxon>Hexapoda</taxon>
        <taxon>Insecta</taxon>
        <taxon>Pterygota</taxon>
        <taxon>Neoptera</taxon>
        <taxon>Endopterygota</taxon>
        <taxon>Lepidoptera</taxon>
        <taxon>Glossata</taxon>
        <taxon>Ditrysia</taxon>
        <taxon>Papilionoidea</taxon>
        <taxon>Nymphalidae</taxon>
        <taxon>Danainae</taxon>
        <taxon>Danaini</taxon>
        <taxon>Danaina</taxon>
        <taxon>Danaus</taxon>
        <taxon>Anosia</taxon>
    </lineage>
</organism>
<feature type="compositionally biased region" description="Low complexity" evidence="1">
    <location>
        <begin position="34"/>
        <end position="50"/>
    </location>
</feature>
<feature type="region of interest" description="Disordered" evidence="1">
    <location>
        <begin position="1"/>
        <end position="113"/>
    </location>
</feature>
<sequence>MTNDSLSRPTEMAQGQSTVVCGHVPSEPGGSGSSGCADSAAASGAGVAGPEPEPAAERARNDPDLPGQRMVTAGGEGGTLTDLRERGAVSGDRLTESSPNNIERTYHPPTDTMSYDYDLSSFGRSESLNVYSACSSMLITNDDTEPLEASRYTRTRTCPRTRHAIPDMST</sequence>
<evidence type="ECO:0000313" key="2">
    <source>
        <dbReference type="EMBL" id="CAG9576188.1"/>
    </source>
</evidence>
<name>A0A8J2R167_9NEOP</name>
<dbReference type="AlphaFoldDB" id="A0A8J2R167"/>
<proteinExistence type="predicted"/>
<keyword evidence="3" id="KW-1185">Reference proteome</keyword>